<dbReference type="EMBL" id="GBXM01012892">
    <property type="protein sequence ID" value="JAH95685.1"/>
    <property type="molecule type" value="Transcribed_RNA"/>
</dbReference>
<protein>
    <submittedName>
        <fullName evidence="1">Uncharacterized protein</fullName>
    </submittedName>
</protein>
<evidence type="ECO:0000313" key="1">
    <source>
        <dbReference type="EMBL" id="JAH95685.1"/>
    </source>
</evidence>
<proteinExistence type="predicted"/>
<dbReference type="AlphaFoldDB" id="A0A0E9X1A6"/>
<accession>A0A0E9X1A6</accession>
<reference evidence="1" key="2">
    <citation type="journal article" date="2015" name="Fish Shellfish Immunol.">
        <title>Early steps in the European eel (Anguilla anguilla)-Vibrio vulnificus interaction in the gills: Role of the RtxA13 toxin.</title>
        <authorList>
            <person name="Callol A."/>
            <person name="Pajuelo D."/>
            <person name="Ebbesson L."/>
            <person name="Teles M."/>
            <person name="MacKenzie S."/>
            <person name="Amaro C."/>
        </authorList>
    </citation>
    <scope>NUCLEOTIDE SEQUENCE</scope>
</reference>
<sequence>MWGRTDLAFLFSQRSHLKVKVFFSLCGSFPIQMPVPISLRCMGEKTEPVPVSSVQPVLHVNPQSLCCDMPEALRTLPAAHSTACQSRSEQRTMWLQLAMDLAELFFLNFLFLLRFHLLTLHGYHQSALFSSIGVKWNCLSELFNSWRT</sequence>
<reference evidence="1" key="1">
    <citation type="submission" date="2014-11" db="EMBL/GenBank/DDBJ databases">
        <authorList>
            <person name="Amaro Gonzalez C."/>
        </authorList>
    </citation>
    <scope>NUCLEOTIDE SEQUENCE</scope>
</reference>
<organism evidence="1">
    <name type="scientific">Anguilla anguilla</name>
    <name type="common">European freshwater eel</name>
    <name type="synonym">Muraena anguilla</name>
    <dbReference type="NCBI Taxonomy" id="7936"/>
    <lineage>
        <taxon>Eukaryota</taxon>
        <taxon>Metazoa</taxon>
        <taxon>Chordata</taxon>
        <taxon>Craniata</taxon>
        <taxon>Vertebrata</taxon>
        <taxon>Euteleostomi</taxon>
        <taxon>Actinopterygii</taxon>
        <taxon>Neopterygii</taxon>
        <taxon>Teleostei</taxon>
        <taxon>Anguilliformes</taxon>
        <taxon>Anguillidae</taxon>
        <taxon>Anguilla</taxon>
    </lineage>
</organism>
<name>A0A0E9X1A6_ANGAN</name>